<comment type="caution">
    <text evidence="2">The sequence shown here is derived from an EMBL/GenBank/DDBJ whole genome shotgun (WGS) entry which is preliminary data.</text>
</comment>
<gene>
    <name evidence="2" type="ORF">O181_008318</name>
</gene>
<feature type="compositionally biased region" description="Low complexity" evidence="1">
    <location>
        <begin position="151"/>
        <end position="168"/>
    </location>
</feature>
<reference evidence="2" key="1">
    <citation type="submission" date="2021-03" db="EMBL/GenBank/DDBJ databases">
        <title>Draft genome sequence of rust myrtle Austropuccinia psidii MF-1, a brazilian biotype.</title>
        <authorList>
            <person name="Quecine M.C."/>
            <person name="Pachon D.M.R."/>
            <person name="Bonatelli M.L."/>
            <person name="Correr F.H."/>
            <person name="Franceschini L.M."/>
            <person name="Leite T.F."/>
            <person name="Margarido G.R.A."/>
            <person name="Almeida C.A."/>
            <person name="Ferrarezi J.A."/>
            <person name="Labate C.A."/>
        </authorList>
    </citation>
    <scope>NUCLEOTIDE SEQUENCE</scope>
    <source>
        <strain evidence="2">MF-1</strain>
    </source>
</reference>
<protein>
    <submittedName>
        <fullName evidence="2">Uncharacterized protein</fullName>
    </submittedName>
</protein>
<organism evidence="2 3">
    <name type="scientific">Austropuccinia psidii MF-1</name>
    <dbReference type="NCBI Taxonomy" id="1389203"/>
    <lineage>
        <taxon>Eukaryota</taxon>
        <taxon>Fungi</taxon>
        <taxon>Dikarya</taxon>
        <taxon>Basidiomycota</taxon>
        <taxon>Pucciniomycotina</taxon>
        <taxon>Pucciniomycetes</taxon>
        <taxon>Pucciniales</taxon>
        <taxon>Sphaerophragmiaceae</taxon>
        <taxon>Austropuccinia</taxon>
    </lineage>
</organism>
<sequence length="188" mass="20580">MVTLLLNQSKVIIQPMKDGNGKRTFELGPIVTMSGSPCDSNAKNKPHQIPHNKTHPFLVCLASKLHGNPLQAQVAPNGRRTYSENPPNTMSHVFQAQVNPLNQMRMLQLVGLNLLWLQHNPWRKLFACPATPASVIIINGMCVGSPPPSTPTAEIPPSSSESPTTSSPHSHKEACQEFTELRPTLMIP</sequence>
<dbReference type="Proteomes" id="UP000765509">
    <property type="component" value="Unassembled WGS sequence"/>
</dbReference>
<evidence type="ECO:0000313" key="3">
    <source>
        <dbReference type="Proteomes" id="UP000765509"/>
    </source>
</evidence>
<feature type="region of interest" description="Disordered" evidence="1">
    <location>
        <begin position="147"/>
        <end position="188"/>
    </location>
</feature>
<dbReference type="AlphaFoldDB" id="A0A9Q3BNW1"/>
<evidence type="ECO:0000313" key="2">
    <source>
        <dbReference type="EMBL" id="MBW0468603.1"/>
    </source>
</evidence>
<accession>A0A9Q3BNW1</accession>
<evidence type="ECO:0000256" key="1">
    <source>
        <dbReference type="SAM" id="MobiDB-lite"/>
    </source>
</evidence>
<proteinExistence type="predicted"/>
<name>A0A9Q3BNW1_9BASI</name>
<keyword evidence="3" id="KW-1185">Reference proteome</keyword>
<dbReference type="EMBL" id="AVOT02001915">
    <property type="protein sequence ID" value="MBW0468603.1"/>
    <property type="molecule type" value="Genomic_DNA"/>
</dbReference>